<dbReference type="Proteomes" id="UP001229421">
    <property type="component" value="Unassembled WGS sequence"/>
</dbReference>
<proteinExistence type="predicted"/>
<dbReference type="Gene3D" id="6.10.280.220">
    <property type="match status" value="1"/>
</dbReference>
<keyword evidence="4" id="KW-1185">Reference proteome</keyword>
<name>A0AAD8P0X4_TARER</name>
<dbReference type="AlphaFoldDB" id="A0AAD8P0X4"/>
<comment type="caution">
    <text evidence="3">The sequence shown here is derived from an EMBL/GenBank/DDBJ whole genome shotgun (WGS) entry which is preliminary data.</text>
</comment>
<evidence type="ECO:0000256" key="2">
    <source>
        <dbReference type="SAM" id="MobiDB-lite"/>
    </source>
</evidence>
<feature type="region of interest" description="Disordered" evidence="2">
    <location>
        <begin position="1"/>
        <end position="38"/>
    </location>
</feature>
<accession>A0AAD8P0X4</accession>
<sequence length="234" mass="26489">MTGVDGAGEPDSHSDSGSDSAFISLSPSHETAPPRYVSEPVGIDLEGQMRGNWVSRNENEYMAPVAEVDENLVEIQVGVKLGNVAQFIEDLRVGVEPIVEAQTSRVKFLKEKIKEWERKDDVASIFENGESSNAPTQFSILGEPVERTLVTLVTRCAQYENEITNLKTKVGVLYEVDEATDERLKSYDEERVMQRHTLFQLNDRVRSLEEEMMEVKGRLQITEQRMRTPKQGWP</sequence>
<evidence type="ECO:0000313" key="3">
    <source>
        <dbReference type="EMBL" id="KAK1428026.1"/>
    </source>
</evidence>
<feature type="compositionally biased region" description="Polar residues" evidence="2">
    <location>
        <begin position="17"/>
        <end position="29"/>
    </location>
</feature>
<evidence type="ECO:0000313" key="4">
    <source>
        <dbReference type="Proteomes" id="UP001229421"/>
    </source>
</evidence>
<dbReference type="SUPFAM" id="SSF57997">
    <property type="entry name" value="Tropomyosin"/>
    <property type="match status" value="1"/>
</dbReference>
<reference evidence="3" key="1">
    <citation type="journal article" date="2023" name="bioRxiv">
        <title>Improved chromosome-level genome assembly for marigold (Tagetes erecta).</title>
        <authorList>
            <person name="Jiang F."/>
            <person name="Yuan L."/>
            <person name="Wang S."/>
            <person name="Wang H."/>
            <person name="Xu D."/>
            <person name="Wang A."/>
            <person name="Fan W."/>
        </authorList>
    </citation>
    <scope>NUCLEOTIDE SEQUENCE</scope>
    <source>
        <strain evidence="3">WSJ</strain>
        <tissue evidence="3">Leaf</tissue>
    </source>
</reference>
<keyword evidence="1" id="KW-0175">Coiled coil</keyword>
<feature type="coiled-coil region" evidence="1">
    <location>
        <begin position="198"/>
        <end position="225"/>
    </location>
</feature>
<organism evidence="3 4">
    <name type="scientific">Tagetes erecta</name>
    <name type="common">African marigold</name>
    <dbReference type="NCBI Taxonomy" id="13708"/>
    <lineage>
        <taxon>Eukaryota</taxon>
        <taxon>Viridiplantae</taxon>
        <taxon>Streptophyta</taxon>
        <taxon>Embryophyta</taxon>
        <taxon>Tracheophyta</taxon>
        <taxon>Spermatophyta</taxon>
        <taxon>Magnoliopsida</taxon>
        <taxon>eudicotyledons</taxon>
        <taxon>Gunneridae</taxon>
        <taxon>Pentapetalae</taxon>
        <taxon>asterids</taxon>
        <taxon>campanulids</taxon>
        <taxon>Asterales</taxon>
        <taxon>Asteraceae</taxon>
        <taxon>Asteroideae</taxon>
        <taxon>Heliantheae alliance</taxon>
        <taxon>Tageteae</taxon>
        <taxon>Tagetes</taxon>
    </lineage>
</organism>
<dbReference type="EMBL" id="JAUHHV010000004">
    <property type="protein sequence ID" value="KAK1428026.1"/>
    <property type="molecule type" value="Genomic_DNA"/>
</dbReference>
<gene>
    <name evidence="3" type="ORF">QVD17_16852</name>
</gene>
<protein>
    <submittedName>
        <fullName evidence="3">Uncharacterized protein</fullName>
    </submittedName>
</protein>
<evidence type="ECO:0000256" key="1">
    <source>
        <dbReference type="SAM" id="Coils"/>
    </source>
</evidence>